<dbReference type="EMBL" id="JBHUOK010000008">
    <property type="protein sequence ID" value="MFD2788963.1"/>
    <property type="molecule type" value="Genomic_DNA"/>
</dbReference>
<evidence type="ECO:0008006" key="3">
    <source>
        <dbReference type="Google" id="ProtNLM"/>
    </source>
</evidence>
<evidence type="ECO:0000313" key="2">
    <source>
        <dbReference type="Proteomes" id="UP001597532"/>
    </source>
</evidence>
<comment type="caution">
    <text evidence="1">The sequence shown here is derived from an EMBL/GenBank/DDBJ whole genome shotgun (WGS) entry which is preliminary data.</text>
</comment>
<keyword evidence="2" id="KW-1185">Reference proteome</keyword>
<reference evidence="2" key="1">
    <citation type="journal article" date="2019" name="Int. J. Syst. Evol. Microbiol.">
        <title>The Global Catalogue of Microorganisms (GCM) 10K type strain sequencing project: providing services to taxonomists for standard genome sequencing and annotation.</title>
        <authorList>
            <consortium name="The Broad Institute Genomics Platform"/>
            <consortium name="The Broad Institute Genome Sequencing Center for Infectious Disease"/>
            <person name="Wu L."/>
            <person name="Ma J."/>
        </authorList>
    </citation>
    <scope>NUCLEOTIDE SEQUENCE [LARGE SCALE GENOMIC DNA]</scope>
    <source>
        <strain evidence="2">KCTC 52924</strain>
    </source>
</reference>
<name>A0ABW5VFG8_9FLAO</name>
<organism evidence="1 2">
    <name type="scientific">Arenibacter antarcticus</name>
    <dbReference type="NCBI Taxonomy" id="2040469"/>
    <lineage>
        <taxon>Bacteria</taxon>
        <taxon>Pseudomonadati</taxon>
        <taxon>Bacteroidota</taxon>
        <taxon>Flavobacteriia</taxon>
        <taxon>Flavobacteriales</taxon>
        <taxon>Flavobacteriaceae</taxon>
        <taxon>Arenibacter</taxon>
    </lineage>
</organism>
<gene>
    <name evidence="1" type="ORF">ACFS1K_04240</name>
</gene>
<evidence type="ECO:0000313" key="1">
    <source>
        <dbReference type="EMBL" id="MFD2788963.1"/>
    </source>
</evidence>
<sequence length="137" mass="15929">MNNGDQTTLEEFQFDLDKSKFRMDNLVFPVHLEFGPSKVHRTEKSIRYTNHHQFRFGLGSYAGFNIGTKQKLKYKRDGDRVKDKIKRDYNTNNFVYGLSAYTGVGGALLYVKYDLNSIFNNADVEQRNISVGLRFEL</sequence>
<proteinExistence type="predicted"/>
<dbReference type="Proteomes" id="UP001597532">
    <property type="component" value="Unassembled WGS sequence"/>
</dbReference>
<dbReference type="RefSeq" id="WP_370671500.1">
    <property type="nucleotide sequence ID" value="NZ_CP166679.1"/>
</dbReference>
<accession>A0ABW5VFG8</accession>
<protein>
    <recommendedName>
        <fullName evidence="3">Outer membrane protein beta-barrel domain-containing protein</fullName>
    </recommendedName>
</protein>